<evidence type="ECO:0000256" key="9">
    <source>
        <dbReference type="SAM" id="Phobius"/>
    </source>
</evidence>
<evidence type="ECO:0000313" key="10">
    <source>
        <dbReference type="EMBL" id="AGF93543.1"/>
    </source>
</evidence>
<feature type="transmembrane region" description="Helical" evidence="9">
    <location>
        <begin position="432"/>
        <end position="452"/>
    </location>
</feature>
<evidence type="ECO:0000256" key="4">
    <source>
        <dbReference type="ARBA" id="ARBA00022692"/>
    </source>
</evidence>
<dbReference type="PANTHER" id="PTHR11629:SF63">
    <property type="entry name" value="V-TYPE PROTON ATPASE SUBUNIT A"/>
    <property type="match status" value="1"/>
</dbReference>
<evidence type="ECO:0000256" key="1">
    <source>
        <dbReference type="ARBA" id="ARBA00004141"/>
    </source>
</evidence>
<dbReference type="Gene3D" id="3.30.70.2170">
    <property type="match status" value="1"/>
</dbReference>
<reference evidence="10" key="1">
    <citation type="journal article" date="2013" name="Syst. Appl. Microbiol.">
        <title>New insights into the archaeal diversity of a hypersaline microbial mat obtained by a metagenomic approach.</title>
        <authorList>
            <person name="Lopez-Lopez A."/>
            <person name="Richter M."/>
            <person name="Pena A."/>
            <person name="Tamames J."/>
            <person name="Rossello-Mora R."/>
        </authorList>
    </citation>
    <scope>NUCLEOTIDE SEQUENCE</scope>
</reference>
<feature type="coiled-coil region" evidence="8">
    <location>
        <begin position="252"/>
        <end position="290"/>
    </location>
</feature>
<feature type="transmembrane region" description="Helical" evidence="9">
    <location>
        <begin position="512"/>
        <end position="530"/>
    </location>
</feature>
<organism evidence="10">
    <name type="scientific">uncultured organism</name>
    <dbReference type="NCBI Taxonomy" id="155900"/>
    <lineage>
        <taxon>unclassified sequences</taxon>
        <taxon>environmental samples</taxon>
    </lineage>
</organism>
<evidence type="ECO:0000256" key="7">
    <source>
        <dbReference type="ARBA" id="ARBA00023136"/>
    </source>
</evidence>
<evidence type="ECO:0000256" key="6">
    <source>
        <dbReference type="ARBA" id="ARBA00023065"/>
    </source>
</evidence>
<dbReference type="GO" id="GO:0046961">
    <property type="term" value="F:proton-transporting ATPase activity, rotational mechanism"/>
    <property type="evidence" value="ECO:0007669"/>
    <property type="project" value="InterPro"/>
</dbReference>
<gene>
    <name evidence="10" type="ORF">FLSS-10_0018</name>
</gene>
<dbReference type="PANTHER" id="PTHR11629">
    <property type="entry name" value="VACUOLAR PROTON ATPASES"/>
    <property type="match status" value="1"/>
</dbReference>
<accession>M1QC22</accession>
<proteinExistence type="inferred from homology"/>
<keyword evidence="7 9" id="KW-0472">Membrane</keyword>
<feature type="transmembrane region" description="Helical" evidence="9">
    <location>
        <begin position="384"/>
        <end position="411"/>
    </location>
</feature>
<feature type="transmembrane region" description="Helical" evidence="9">
    <location>
        <begin position="536"/>
        <end position="555"/>
    </location>
</feature>
<keyword evidence="5 9" id="KW-1133">Transmembrane helix</keyword>
<dbReference type="Gene3D" id="1.20.1460.20">
    <property type="match status" value="1"/>
</dbReference>
<protein>
    <submittedName>
        <fullName evidence="10">V-type ATPase 116 kDa subunit</fullName>
    </submittedName>
</protein>
<comment type="similarity">
    <text evidence="2">Belongs to the V-ATPase 116 kDa subunit family.</text>
</comment>
<dbReference type="Pfam" id="PF01496">
    <property type="entry name" value="V_ATPase_I"/>
    <property type="match status" value="2"/>
</dbReference>
<feature type="transmembrane region" description="Helical" evidence="9">
    <location>
        <begin position="607"/>
        <end position="630"/>
    </location>
</feature>
<comment type="subcellular location">
    <subcellularLocation>
        <location evidence="1">Membrane</location>
        <topology evidence="1">Multi-pass membrane protein</topology>
    </subcellularLocation>
</comment>
<sequence>MLKPASMKELKAIVPLEKRKEVVDKLHENGNIQLESVDEELTEEIGLEKEETPEELGEISSLIMEIDRIIDILQQSPKPELSAGEQIKQSWSSLFNPETSETEKVELEIKDTEEAVEHGEEIIERVGGKAKELDEELEETDKEINTLKSQIKSLKLIEKFDISDLSLLRSSNFIFSTIGSVATSNIEELKESIKEKAEGNIIIDTREKNEEKTILSLWTLKENEDDIREKLNFYGFNSLALPDSDGEPENIRKNLEEKLEKKKDRKKEVYKEIEESSEEHKKELLSAKEILNIQKDRADAINKFSKTKTVSIIQGWVPEDKTEEIEKAIKEATEGVSHLDFKASKEVDKEPPTLLQNPPIIERFEFLTGLFGTPSSKEIDPTPLLAFTYIFFFGMMLTDVAYGLITLIIGIALYKGGKIPVVNIGGKSFSTILILGSIATILTGVFTGSYFGDFAALIGFENIGFYNPINEPITLLLFSIIIGLIHEYSGISIGLWENIQERDWKTAIGDRLSWIMLIPGAVILIMEFLASGSLSSTVLITGGVLAVSGLALVIYSEGPMGIMDVFDMLGNILSYTRILALALVTSALAITFNQISIMVSDISVTGVSLMGIPIVGLIVGGLLFIFTHLFSWGINLISAFVHSLRLHYVEFFSKFFEGAGKSFKPFKAKRTHTEVR</sequence>
<dbReference type="AlphaFoldDB" id="M1QC22"/>
<feature type="transmembrane region" description="Helical" evidence="9">
    <location>
        <begin position="472"/>
        <end position="491"/>
    </location>
</feature>
<evidence type="ECO:0000256" key="2">
    <source>
        <dbReference type="ARBA" id="ARBA00009904"/>
    </source>
</evidence>
<evidence type="ECO:0000256" key="8">
    <source>
        <dbReference type="SAM" id="Coils"/>
    </source>
</evidence>
<evidence type="ECO:0000256" key="3">
    <source>
        <dbReference type="ARBA" id="ARBA00022448"/>
    </source>
</evidence>
<keyword evidence="8" id="KW-0175">Coiled coil</keyword>
<keyword evidence="3" id="KW-0813">Transport</keyword>
<dbReference type="GO" id="GO:0051117">
    <property type="term" value="F:ATPase binding"/>
    <property type="evidence" value="ECO:0007669"/>
    <property type="project" value="TreeGrafter"/>
</dbReference>
<name>M1QC22_9ZZZZ</name>
<keyword evidence="4 9" id="KW-0812">Transmembrane</keyword>
<dbReference type="Gene3D" id="3.30.70.2750">
    <property type="match status" value="1"/>
</dbReference>
<feature type="transmembrane region" description="Helical" evidence="9">
    <location>
        <begin position="575"/>
        <end position="595"/>
    </location>
</feature>
<dbReference type="GO" id="GO:0033179">
    <property type="term" value="C:proton-transporting V-type ATPase, V0 domain"/>
    <property type="evidence" value="ECO:0007669"/>
    <property type="project" value="InterPro"/>
</dbReference>
<dbReference type="InterPro" id="IPR002490">
    <property type="entry name" value="V-ATPase_116kDa_su"/>
</dbReference>
<dbReference type="EMBL" id="JX684096">
    <property type="protein sequence ID" value="AGF93543.1"/>
    <property type="molecule type" value="Genomic_DNA"/>
</dbReference>
<evidence type="ECO:0000256" key="5">
    <source>
        <dbReference type="ARBA" id="ARBA00022989"/>
    </source>
</evidence>
<keyword evidence="6" id="KW-0406">Ion transport</keyword>
<feature type="coiled-coil region" evidence="8">
    <location>
        <begin position="123"/>
        <end position="157"/>
    </location>
</feature>